<dbReference type="Pfam" id="PF07396">
    <property type="entry name" value="Porin_O_P"/>
    <property type="match status" value="1"/>
</dbReference>
<gene>
    <name evidence="2" type="ORF">NQ491_07040</name>
</gene>
<dbReference type="EMBL" id="CP102294">
    <property type="protein sequence ID" value="UWN56422.1"/>
    <property type="molecule type" value="Genomic_DNA"/>
</dbReference>
<sequence>MKIKIILLLTLFAATASATAQVAKHRHEDPYNEADKYIESAVIPMGGKKGFSFETRAGDFMLKPYVLLQTAGKFNWYDDEQLGLDDQDNVANSGFEIPYAILGISGRAFNKLTFNLTLNAAKSGGALLQQAWVDVNLKDQIRFRVGKFKTPFSQAYLVTLGETLFPVLPTSLTSSVYMDRSLNSTPPTIATGFDLGVMMHGLLGGKWEYNVGVFNGTGIDVNMAQKTLSDDLGIPSLLYAARVAFMPKGPIPAHQGRIDDLHNDKIMFALSASYNVEANWQTTNDLRLGFEFTYLKNRLYLGAEAYYLSSDLVKRQRVNHTYRYIGGYAQVGYFVTPKLQPALRWDFMDRNSTDTDGFLNMPAVGLNYYIMGYNLKLQAMYQFLGRWGHATQDARELDDLGLAQHSATVMLQFSF</sequence>
<accession>A0ABY5UWM7</accession>
<feature type="chain" id="PRO_5047429926" evidence="1">
    <location>
        <begin position="21"/>
        <end position="415"/>
    </location>
</feature>
<dbReference type="SUPFAM" id="SSF56935">
    <property type="entry name" value="Porins"/>
    <property type="match status" value="1"/>
</dbReference>
<protein>
    <submittedName>
        <fullName evidence="2">OprO/OprP family phosphate-selective porin</fullName>
    </submittedName>
</protein>
<keyword evidence="1" id="KW-0732">Signal</keyword>
<reference evidence="2" key="1">
    <citation type="journal article" date="2022" name="Cell">
        <title>Design, construction, and in vivo augmentation of a complex gut microbiome.</title>
        <authorList>
            <person name="Cheng A.G."/>
            <person name="Ho P.Y."/>
            <person name="Aranda-Diaz A."/>
            <person name="Jain S."/>
            <person name="Yu F.B."/>
            <person name="Meng X."/>
            <person name="Wang M."/>
            <person name="Iakiviak M."/>
            <person name="Nagashima K."/>
            <person name="Zhao A."/>
            <person name="Murugkar P."/>
            <person name="Patil A."/>
            <person name="Atabakhsh K."/>
            <person name="Weakley A."/>
            <person name="Yan J."/>
            <person name="Brumbaugh A.R."/>
            <person name="Higginbottom S."/>
            <person name="Dimas A."/>
            <person name="Shiver A.L."/>
            <person name="Deutschbauer A."/>
            <person name="Neff N."/>
            <person name="Sonnenburg J.L."/>
            <person name="Huang K.C."/>
            <person name="Fischbach M.A."/>
        </authorList>
    </citation>
    <scope>NUCLEOTIDE SEQUENCE</scope>
    <source>
        <strain evidence="2">AP11</strain>
    </source>
</reference>
<dbReference type="Gene3D" id="2.40.160.10">
    <property type="entry name" value="Porin"/>
    <property type="match status" value="1"/>
</dbReference>
<evidence type="ECO:0000256" key="1">
    <source>
        <dbReference type="SAM" id="SignalP"/>
    </source>
</evidence>
<evidence type="ECO:0000313" key="3">
    <source>
        <dbReference type="Proteomes" id="UP001059295"/>
    </source>
</evidence>
<dbReference type="RefSeq" id="WP_019246227.1">
    <property type="nucleotide sequence ID" value="NZ_CAPH01000013.1"/>
</dbReference>
<dbReference type="Proteomes" id="UP001059295">
    <property type="component" value="Chromosome"/>
</dbReference>
<dbReference type="InterPro" id="IPR010870">
    <property type="entry name" value="Porin_O/P"/>
</dbReference>
<organism evidence="2 3">
    <name type="scientific">Alistipes ihumii AP11</name>
    <dbReference type="NCBI Taxonomy" id="1211813"/>
    <lineage>
        <taxon>Bacteria</taxon>
        <taxon>Pseudomonadati</taxon>
        <taxon>Bacteroidota</taxon>
        <taxon>Bacteroidia</taxon>
        <taxon>Bacteroidales</taxon>
        <taxon>Rikenellaceae</taxon>
        <taxon>Alistipes</taxon>
    </lineage>
</organism>
<dbReference type="InterPro" id="IPR023614">
    <property type="entry name" value="Porin_dom_sf"/>
</dbReference>
<proteinExistence type="predicted"/>
<dbReference type="GeneID" id="82891476"/>
<feature type="signal peptide" evidence="1">
    <location>
        <begin position="1"/>
        <end position="20"/>
    </location>
</feature>
<keyword evidence="3" id="KW-1185">Reference proteome</keyword>
<evidence type="ECO:0000313" key="2">
    <source>
        <dbReference type="EMBL" id="UWN56422.1"/>
    </source>
</evidence>
<name>A0ABY5UWM7_9BACT</name>